<dbReference type="PROSITE" id="PS51257">
    <property type="entry name" value="PROKAR_LIPOPROTEIN"/>
    <property type="match status" value="1"/>
</dbReference>
<feature type="chain" id="PRO_5045746526" evidence="2">
    <location>
        <begin position="19"/>
        <end position="207"/>
    </location>
</feature>
<feature type="region of interest" description="Disordered" evidence="1">
    <location>
        <begin position="25"/>
        <end position="50"/>
    </location>
</feature>
<feature type="compositionally biased region" description="Low complexity" evidence="1">
    <location>
        <begin position="25"/>
        <end position="38"/>
    </location>
</feature>
<name>A0ABP8YTD2_9ACTN</name>
<accession>A0ABP8YTD2</accession>
<evidence type="ECO:0000313" key="3">
    <source>
        <dbReference type="EMBL" id="GAA4736719.1"/>
    </source>
</evidence>
<proteinExistence type="predicted"/>
<comment type="caution">
    <text evidence="3">The sequence shown here is derived from an EMBL/GenBank/DDBJ whole genome shotgun (WGS) entry which is preliminary data.</text>
</comment>
<keyword evidence="2" id="KW-0732">Signal</keyword>
<dbReference type="RefSeq" id="WP_345526693.1">
    <property type="nucleotide sequence ID" value="NZ_BAABKN010000014.1"/>
</dbReference>
<evidence type="ECO:0000256" key="1">
    <source>
        <dbReference type="SAM" id="MobiDB-lite"/>
    </source>
</evidence>
<sequence>MKTALAGAALLLTAALFAACGSDGDATATDPAAPRPSAGRPTAVPAAPGPVHTAGLVTVMDTGTPEVCLGPVAESYPPQCSGPELLGWDWGDHDGMFEEQGDVRWGQFALTGTWDGKRLTSTQAVPAPLYDALPVEGPAYPAPAARLDGAELEVVRGEVADLPGAQGAYVDGPRVLVDVTYDDGTLQDWADTTYGESVVVVHSMLVS</sequence>
<dbReference type="EMBL" id="BAABKN010000014">
    <property type="protein sequence ID" value="GAA4736719.1"/>
    <property type="molecule type" value="Genomic_DNA"/>
</dbReference>
<keyword evidence="4" id="KW-1185">Reference proteome</keyword>
<protein>
    <submittedName>
        <fullName evidence="3">Uncharacterized protein</fullName>
    </submittedName>
</protein>
<dbReference type="Proteomes" id="UP001499882">
    <property type="component" value="Unassembled WGS sequence"/>
</dbReference>
<organism evidence="3 4">
    <name type="scientific">Nocardioides endophyticus</name>
    <dbReference type="NCBI Taxonomy" id="1353775"/>
    <lineage>
        <taxon>Bacteria</taxon>
        <taxon>Bacillati</taxon>
        <taxon>Actinomycetota</taxon>
        <taxon>Actinomycetes</taxon>
        <taxon>Propionibacteriales</taxon>
        <taxon>Nocardioidaceae</taxon>
        <taxon>Nocardioides</taxon>
    </lineage>
</organism>
<gene>
    <name evidence="3" type="ORF">GCM10023350_20720</name>
</gene>
<evidence type="ECO:0000256" key="2">
    <source>
        <dbReference type="SAM" id="SignalP"/>
    </source>
</evidence>
<evidence type="ECO:0000313" key="4">
    <source>
        <dbReference type="Proteomes" id="UP001499882"/>
    </source>
</evidence>
<reference evidence="4" key="1">
    <citation type="journal article" date="2019" name="Int. J. Syst. Evol. Microbiol.">
        <title>The Global Catalogue of Microorganisms (GCM) 10K type strain sequencing project: providing services to taxonomists for standard genome sequencing and annotation.</title>
        <authorList>
            <consortium name="The Broad Institute Genomics Platform"/>
            <consortium name="The Broad Institute Genome Sequencing Center for Infectious Disease"/>
            <person name="Wu L."/>
            <person name="Ma J."/>
        </authorList>
    </citation>
    <scope>NUCLEOTIDE SEQUENCE [LARGE SCALE GENOMIC DNA]</scope>
    <source>
        <strain evidence="4">JCM 18532</strain>
    </source>
</reference>
<feature type="signal peptide" evidence="2">
    <location>
        <begin position="1"/>
        <end position="18"/>
    </location>
</feature>